<keyword evidence="2" id="KW-1185">Reference proteome</keyword>
<name>A0A016WV07_9BILA</name>
<proteinExistence type="predicted"/>
<dbReference type="Proteomes" id="UP000024635">
    <property type="component" value="Unassembled WGS sequence"/>
</dbReference>
<accession>A0A016WV07</accession>
<organism evidence="1 2">
    <name type="scientific">Ancylostoma ceylanicum</name>
    <dbReference type="NCBI Taxonomy" id="53326"/>
    <lineage>
        <taxon>Eukaryota</taxon>
        <taxon>Metazoa</taxon>
        <taxon>Ecdysozoa</taxon>
        <taxon>Nematoda</taxon>
        <taxon>Chromadorea</taxon>
        <taxon>Rhabditida</taxon>
        <taxon>Rhabditina</taxon>
        <taxon>Rhabditomorpha</taxon>
        <taxon>Strongyloidea</taxon>
        <taxon>Ancylostomatidae</taxon>
        <taxon>Ancylostomatinae</taxon>
        <taxon>Ancylostoma</taxon>
    </lineage>
</organism>
<comment type="caution">
    <text evidence="1">The sequence shown here is derived from an EMBL/GenBank/DDBJ whole genome shotgun (WGS) entry which is preliminary data.</text>
</comment>
<dbReference type="EMBL" id="JARK01000091">
    <property type="protein sequence ID" value="EYC43505.1"/>
    <property type="molecule type" value="Genomic_DNA"/>
</dbReference>
<dbReference type="AlphaFoldDB" id="A0A016WV07"/>
<reference evidence="2" key="1">
    <citation type="journal article" date="2015" name="Nat. Genet.">
        <title>The genome and transcriptome of the zoonotic hookworm Ancylostoma ceylanicum identify infection-specific gene families.</title>
        <authorList>
            <person name="Schwarz E.M."/>
            <person name="Hu Y."/>
            <person name="Antoshechkin I."/>
            <person name="Miller M.M."/>
            <person name="Sternberg P.W."/>
            <person name="Aroian R.V."/>
        </authorList>
    </citation>
    <scope>NUCLEOTIDE SEQUENCE</scope>
    <source>
        <strain evidence="2">HY135</strain>
    </source>
</reference>
<gene>
    <name evidence="1" type="primary">Acey_s0491.g2397</name>
    <name evidence="1" type="ORF">Y032_0491g2397</name>
</gene>
<evidence type="ECO:0000313" key="2">
    <source>
        <dbReference type="Proteomes" id="UP000024635"/>
    </source>
</evidence>
<protein>
    <submittedName>
        <fullName evidence="1">Uncharacterized protein</fullName>
    </submittedName>
</protein>
<evidence type="ECO:0000313" key="1">
    <source>
        <dbReference type="EMBL" id="EYC43505.1"/>
    </source>
</evidence>
<sequence length="98" mass="10959">MSLEFDILSGSSLHLERNLKDKRLTVLQTPHLEGNCLWVKINLFDAGIHFCVVFSTVRASFNRSLLSVALHSIYDRSQTVGVIGGCRTCRNGASHSRR</sequence>